<dbReference type="Pfam" id="PF00335">
    <property type="entry name" value="Tetraspanin"/>
    <property type="match status" value="1"/>
</dbReference>
<keyword evidence="2 6" id="KW-0812">Transmembrane</keyword>
<feature type="compositionally biased region" description="Basic and acidic residues" evidence="5">
    <location>
        <begin position="379"/>
        <end position="389"/>
    </location>
</feature>
<evidence type="ECO:0000256" key="4">
    <source>
        <dbReference type="ARBA" id="ARBA00023136"/>
    </source>
</evidence>
<feature type="compositionally biased region" description="Polar residues" evidence="5">
    <location>
        <begin position="309"/>
        <end position="326"/>
    </location>
</feature>
<proteinExistence type="predicted"/>
<dbReference type="AlphaFoldDB" id="A0AAD4NC65"/>
<evidence type="ECO:0000256" key="3">
    <source>
        <dbReference type="ARBA" id="ARBA00022989"/>
    </source>
</evidence>
<sequence>MPTRWRKFLSITFPQIIGVAICALGIYLFTKESASTNDTENQYKGLHWADILLNPTALLLLIGSSTCLVTFFGLFGALRDNSFLLKTYGLCVFLAYIFLVISTFVLFMLFYSDTAEGISAHSVLLYSIKNYHMNRNIAEFVDYLQEEMECCGTSSTAQGFRDWQFNEQFTCNQTNPYPEKCGVPFSCCRKSVVSETPGASNQILLPAMRSPQWSLQCWQNAQTKKDQELEADIYTRGCLQPLRLLFEKYAVHLGALVAMVILPVSLGVCLTQCLARQIDYQRYLLEREAKRYERRKRREQRYLERRAAGNQSTGNSPPKKISSASSEAHLAEQGMARAVQNTRRISNVAPSLRPPPNFPPPPTPKDIEDNAMKAAIAASKKEWKQEERRRQRRAVSSSPLRQIPATGATNSGCTQAHTLDPVRGKKDQRTRRRRRRAASAAVTQGAESRGTAGDSRNMLFLQQSDFTGNKKNVTG</sequence>
<protein>
    <submittedName>
        <fullName evidence="7">Tetraspanin family domain-containing protein</fullName>
    </submittedName>
</protein>
<keyword evidence="4 6" id="KW-0472">Membrane</keyword>
<feature type="region of interest" description="Disordered" evidence="5">
    <location>
        <begin position="295"/>
        <end position="475"/>
    </location>
</feature>
<evidence type="ECO:0000256" key="6">
    <source>
        <dbReference type="SAM" id="Phobius"/>
    </source>
</evidence>
<feature type="transmembrane region" description="Helical" evidence="6">
    <location>
        <begin position="12"/>
        <end position="30"/>
    </location>
</feature>
<reference evidence="7" key="1">
    <citation type="submission" date="2022-01" db="EMBL/GenBank/DDBJ databases">
        <title>Genome Sequence Resource for Two Populations of Ditylenchus destructor, the Migratory Endoparasitic Phytonematode.</title>
        <authorList>
            <person name="Zhang H."/>
            <person name="Lin R."/>
            <person name="Xie B."/>
        </authorList>
    </citation>
    <scope>NUCLEOTIDE SEQUENCE</scope>
    <source>
        <strain evidence="7">BazhouSP</strain>
    </source>
</reference>
<accession>A0AAD4NC65</accession>
<dbReference type="Gene3D" id="1.10.1450.10">
    <property type="entry name" value="Tetraspanin"/>
    <property type="match status" value="1"/>
</dbReference>
<gene>
    <name evidence="7" type="ORF">DdX_02250</name>
</gene>
<keyword evidence="8" id="KW-1185">Reference proteome</keyword>
<dbReference type="SUPFAM" id="SSF48652">
    <property type="entry name" value="Tetraspanin"/>
    <property type="match status" value="1"/>
</dbReference>
<evidence type="ECO:0000256" key="5">
    <source>
        <dbReference type="SAM" id="MobiDB-lite"/>
    </source>
</evidence>
<evidence type="ECO:0000256" key="1">
    <source>
        <dbReference type="ARBA" id="ARBA00004141"/>
    </source>
</evidence>
<dbReference type="PRINTS" id="PR00259">
    <property type="entry name" value="TMFOUR"/>
</dbReference>
<dbReference type="InterPro" id="IPR008952">
    <property type="entry name" value="Tetraspanin_EC2_sf"/>
</dbReference>
<feature type="compositionally biased region" description="Pro residues" evidence="5">
    <location>
        <begin position="352"/>
        <end position="364"/>
    </location>
</feature>
<evidence type="ECO:0000256" key="2">
    <source>
        <dbReference type="ARBA" id="ARBA00022692"/>
    </source>
</evidence>
<name>A0AAD4NC65_9BILA</name>
<dbReference type="EMBL" id="JAKKPZ010000002">
    <property type="protein sequence ID" value="KAI1725588.1"/>
    <property type="molecule type" value="Genomic_DNA"/>
</dbReference>
<dbReference type="Proteomes" id="UP001201812">
    <property type="component" value="Unassembled WGS sequence"/>
</dbReference>
<feature type="compositionally biased region" description="Basic residues" evidence="5">
    <location>
        <begin position="428"/>
        <end position="437"/>
    </location>
</feature>
<keyword evidence="3 6" id="KW-1133">Transmembrane helix</keyword>
<feature type="transmembrane region" description="Helical" evidence="6">
    <location>
        <begin position="51"/>
        <end position="75"/>
    </location>
</feature>
<feature type="compositionally biased region" description="Polar residues" evidence="5">
    <location>
        <begin position="460"/>
        <end position="475"/>
    </location>
</feature>
<dbReference type="GO" id="GO:0005886">
    <property type="term" value="C:plasma membrane"/>
    <property type="evidence" value="ECO:0007669"/>
    <property type="project" value="TreeGrafter"/>
</dbReference>
<dbReference type="PANTHER" id="PTHR19282">
    <property type="entry name" value="TETRASPANIN"/>
    <property type="match status" value="1"/>
</dbReference>
<dbReference type="InterPro" id="IPR018499">
    <property type="entry name" value="Tetraspanin/Peripherin"/>
</dbReference>
<feature type="compositionally biased region" description="Polar residues" evidence="5">
    <location>
        <begin position="407"/>
        <end position="417"/>
    </location>
</feature>
<evidence type="ECO:0000313" key="8">
    <source>
        <dbReference type="Proteomes" id="UP001201812"/>
    </source>
</evidence>
<comment type="subcellular location">
    <subcellularLocation>
        <location evidence="1">Membrane</location>
        <topology evidence="1">Multi-pass membrane protein</topology>
    </subcellularLocation>
</comment>
<feature type="transmembrane region" description="Helical" evidence="6">
    <location>
        <begin position="87"/>
        <end position="111"/>
    </location>
</feature>
<feature type="compositionally biased region" description="Polar residues" evidence="5">
    <location>
        <begin position="339"/>
        <end position="349"/>
    </location>
</feature>
<organism evidence="7 8">
    <name type="scientific">Ditylenchus destructor</name>
    <dbReference type="NCBI Taxonomy" id="166010"/>
    <lineage>
        <taxon>Eukaryota</taxon>
        <taxon>Metazoa</taxon>
        <taxon>Ecdysozoa</taxon>
        <taxon>Nematoda</taxon>
        <taxon>Chromadorea</taxon>
        <taxon>Rhabditida</taxon>
        <taxon>Tylenchina</taxon>
        <taxon>Tylenchomorpha</taxon>
        <taxon>Sphaerularioidea</taxon>
        <taxon>Anguinidae</taxon>
        <taxon>Anguininae</taxon>
        <taxon>Ditylenchus</taxon>
    </lineage>
</organism>
<comment type="caution">
    <text evidence="7">The sequence shown here is derived from an EMBL/GenBank/DDBJ whole genome shotgun (WGS) entry which is preliminary data.</text>
</comment>
<feature type="transmembrane region" description="Helical" evidence="6">
    <location>
        <begin position="249"/>
        <end position="268"/>
    </location>
</feature>
<dbReference type="PANTHER" id="PTHR19282:SF502">
    <property type="entry name" value="TETRASPANIN-14"/>
    <property type="match status" value="1"/>
</dbReference>
<evidence type="ECO:0000313" key="7">
    <source>
        <dbReference type="EMBL" id="KAI1725588.1"/>
    </source>
</evidence>